<sequence length="139" mass="16555">MRHLIKYGVIALIIGLFFSSERMLIIPLIFLILAVSIPLQIFYALKIKKWENELKRRDVRQIEFHDLLEDMKAIWWVSNHPTYWGRCKTIYFAALHSRVLSFEQKRELFDVFDHLKVKGIPYPKGQSNASKEIKAHDHF</sequence>
<evidence type="ECO:0000256" key="1">
    <source>
        <dbReference type="SAM" id="Phobius"/>
    </source>
</evidence>
<feature type="transmembrane region" description="Helical" evidence="1">
    <location>
        <begin position="24"/>
        <end position="45"/>
    </location>
</feature>
<keyword evidence="1" id="KW-1133">Transmembrane helix</keyword>
<proteinExistence type="predicted"/>
<evidence type="ECO:0000313" key="3">
    <source>
        <dbReference type="Proteomes" id="UP001206821"/>
    </source>
</evidence>
<dbReference type="EMBL" id="JANIEK010000086">
    <property type="protein sequence ID" value="MCT4796635.1"/>
    <property type="molecule type" value="Genomic_DNA"/>
</dbReference>
<reference evidence="2 3" key="1">
    <citation type="submission" date="2022-07" db="EMBL/GenBank/DDBJ databases">
        <title>Genomic and pangenome structural analysis of the polyextremophile Exiguobacterium.</title>
        <authorList>
            <person name="Shen L."/>
        </authorList>
    </citation>
    <scope>NUCLEOTIDE SEQUENCE [LARGE SCALE GENOMIC DNA]</scope>
    <source>
        <strain evidence="2 3">12_1</strain>
    </source>
</reference>
<dbReference type="Proteomes" id="UP001206821">
    <property type="component" value="Unassembled WGS sequence"/>
</dbReference>
<protein>
    <recommendedName>
        <fullName evidence="4">YcxB-like protein domain-containing protein</fullName>
    </recommendedName>
</protein>
<organism evidence="2 3">
    <name type="scientific">Exiguobacterium alkaliphilum</name>
    <dbReference type="NCBI Taxonomy" id="1428684"/>
    <lineage>
        <taxon>Bacteria</taxon>
        <taxon>Bacillati</taxon>
        <taxon>Bacillota</taxon>
        <taxon>Bacilli</taxon>
        <taxon>Bacillales</taxon>
        <taxon>Bacillales Family XII. Incertae Sedis</taxon>
        <taxon>Exiguobacterium</taxon>
    </lineage>
</organism>
<evidence type="ECO:0008006" key="4">
    <source>
        <dbReference type="Google" id="ProtNLM"/>
    </source>
</evidence>
<keyword evidence="3" id="KW-1185">Reference proteome</keyword>
<comment type="caution">
    <text evidence="2">The sequence shown here is derived from an EMBL/GenBank/DDBJ whole genome shotgun (WGS) entry which is preliminary data.</text>
</comment>
<keyword evidence="1" id="KW-0472">Membrane</keyword>
<accession>A0ABT2L3F1</accession>
<dbReference type="RefSeq" id="WP_034817831.1">
    <property type="nucleotide sequence ID" value="NZ_JANIEK010000086.1"/>
</dbReference>
<evidence type="ECO:0000313" key="2">
    <source>
        <dbReference type="EMBL" id="MCT4796635.1"/>
    </source>
</evidence>
<keyword evidence="1" id="KW-0812">Transmembrane</keyword>
<gene>
    <name evidence="2" type="ORF">NQG31_13875</name>
</gene>
<name>A0ABT2L3F1_9BACL</name>